<evidence type="ECO:0008006" key="4">
    <source>
        <dbReference type="Google" id="ProtNLM"/>
    </source>
</evidence>
<dbReference type="OMA" id="TQYFLDS"/>
<dbReference type="OrthoDB" id="10516120at2759"/>
<dbReference type="InParanoid" id="F0ZL93"/>
<proteinExistence type="predicted"/>
<dbReference type="KEGG" id="dpp:DICPUDRAFT_152401"/>
<dbReference type="Proteomes" id="UP000001064">
    <property type="component" value="Unassembled WGS sequence"/>
</dbReference>
<dbReference type="PANTHER" id="PTHR31648">
    <property type="entry name" value="TRANSMEMBRANE PROTEIN-RELATED"/>
    <property type="match status" value="1"/>
</dbReference>
<dbReference type="FunCoup" id="F0ZL93">
    <property type="interactions" value="937"/>
</dbReference>
<dbReference type="eggNOG" id="ENOG502RHWE">
    <property type="taxonomic scope" value="Eukaryota"/>
</dbReference>
<organism evidence="2 3">
    <name type="scientific">Dictyostelium purpureum</name>
    <name type="common">Slime mold</name>
    <dbReference type="NCBI Taxonomy" id="5786"/>
    <lineage>
        <taxon>Eukaryota</taxon>
        <taxon>Amoebozoa</taxon>
        <taxon>Evosea</taxon>
        <taxon>Eumycetozoa</taxon>
        <taxon>Dictyostelia</taxon>
        <taxon>Dictyosteliales</taxon>
        <taxon>Dictyosteliaceae</taxon>
        <taxon>Dictyostelium</taxon>
    </lineage>
</organism>
<evidence type="ECO:0000313" key="3">
    <source>
        <dbReference type="Proteomes" id="UP000001064"/>
    </source>
</evidence>
<gene>
    <name evidence="2" type="ORF">DICPUDRAFT_152401</name>
</gene>
<protein>
    <recommendedName>
        <fullName evidence="4">Transmembrane protein</fullName>
    </recommendedName>
</protein>
<dbReference type="EMBL" id="GL871065">
    <property type="protein sequence ID" value="EGC35261.1"/>
    <property type="molecule type" value="Genomic_DNA"/>
</dbReference>
<dbReference type="GeneID" id="10501604"/>
<dbReference type="AlphaFoldDB" id="F0ZL93"/>
<dbReference type="PANTHER" id="PTHR31648:SF2">
    <property type="entry name" value="TRANSMEMBRANE PROTEIN"/>
    <property type="match status" value="1"/>
</dbReference>
<dbReference type="VEuPathDB" id="AmoebaDB:DICPUDRAFT_152401"/>
<accession>F0ZL93</accession>
<evidence type="ECO:0000313" key="2">
    <source>
        <dbReference type="EMBL" id="EGC35261.1"/>
    </source>
</evidence>
<sequence>MKLLLFLFLLLVSFTGAKSESCYTNGQKIEGFTTEFITSSFNINFKTDDQIKQLSFYTAGLASMDYVNSRFFGQYRLNEGGDDWVSGQLYAFKENSTQYFLDSLVNGTCYISKLVDEYLVESFPQVEKVSQGTMGNVDVDFLQIIPSQTSNSTTTNTIIINRDTCGLMSMNSHNNINNPTGFALTTFYNFINQSDQTLFNLPPQCYGISSKYGKTQSIFDYQKKIVYQPIYISGREKVENRNSIYYSEIFKNLFFGQ</sequence>
<dbReference type="InterPro" id="IPR040310">
    <property type="entry name" value="DDB_G0292248"/>
</dbReference>
<name>F0ZL93_DICPU</name>
<reference evidence="3" key="1">
    <citation type="journal article" date="2011" name="Genome Biol.">
        <title>Comparative genomics of the social amoebae Dictyostelium discoideum and Dictyostelium purpureum.</title>
        <authorList>
            <consortium name="US DOE Joint Genome Institute (JGI-PGF)"/>
            <person name="Sucgang R."/>
            <person name="Kuo A."/>
            <person name="Tian X."/>
            <person name="Salerno W."/>
            <person name="Parikh A."/>
            <person name="Feasley C.L."/>
            <person name="Dalin E."/>
            <person name="Tu H."/>
            <person name="Huang E."/>
            <person name="Barry K."/>
            <person name="Lindquist E."/>
            <person name="Shapiro H."/>
            <person name="Bruce D."/>
            <person name="Schmutz J."/>
            <person name="Salamov A."/>
            <person name="Fey P."/>
            <person name="Gaudet P."/>
            <person name="Anjard C."/>
            <person name="Babu M.M."/>
            <person name="Basu S."/>
            <person name="Bushmanova Y."/>
            <person name="van der Wel H."/>
            <person name="Katoh-Kurasawa M."/>
            <person name="Dinh C."/>
            <person name="Coutinho P.M."/>
            <person name="Saito T."/>
            <person name="Elias M."/>
            <person name="Schaap P."/>
            <person name="Kay R.R."/>
            <person name="Henrissat B."/>
            <person name="Eichinger L."/>
            <person name="Rivero F."/>
            <person name="Putnam N.H."/>
            <person name="West C.M."/>
            <person name="Loomis W.F."/>
            <person name="Chisholm R.L."/>
            <person name="Shaulsky G."/>
            <person name="Strassmann J.E."/>
            <person name="Queller D.C."/>
            <person name="Kuspa A."/>
            <person name="Grigoriev I.V."/>
        </authorList>
    </citation>
    <scope>NUCLEOTIDE SEQUENCE [LARGE SCALE GENOMIC DNA]</scope>
    <source>
        <strain evidence="3">QSDP1</strain>
    </source>
</reference>
<dbReference type="RefSeq" id="XP_003288187.1">
    <property type="nucleotide sequence ID" value="XM_003288139.1"/>
</dbReference>
<feature type="chain" id="PRO_5003261795" description="Transmembrane protein" evidence="1">
    <location>
        <begin position="20"/>
        <end position="257"/>
    </location>
</feature>
<keyword evidence="3" id="KW-1185">Reference proteome</keyword>
<feature type="signal peptide" evidence="1">
    <location>
        <begin position="1"/>
        <end position="19"/>
    </location>
</feature>
<keyword evidence="1" id="KW-0732">Signal</keyword>
<dbReference type="Pfam" id="PF25544">
    <property type="entry name" value="Ependymin_amoebozoa"/>
    <property type="match status" value="1"/>
</dbReference>
<evidence type="ECO:0000256" key="1">
    <source>
        <dbReference type="SAM" id="SignalP"/>
    </source>
</evidence>